<evidence type="ECO:0000313" key="2">
    <source>
        <dbReference type="EMBL" id="MBO0654511.1"/>
    </source>
</evidence>
<dbReference type="AlphaFoldDB" id="A0A939FLR2"/>
<sequence length="147" mass="15452">MNVRRNIAAVAVTAALGGGLALAAPAATAAPASDTTVTAPQVQERWYRQWGPVDISQAYLRSHNHRWDSSGHQQPGGGLTMARGAISCTGKGSMSLEVRNVSQNKKDSVKASCNGKKNYSTVAARQGDVIKFTIKGSKATKIEAWAG</sequence>
<gene>
    <name evidence="2" type="ORF">J1792_17500</name>
</gene>
<feature type="signal peptide" evidence="1">
    <location>
        <begin position="1"/>
        <end position="23"/>
    </location>
</feature>
<reference evidence="2" key="1">
    <citation type="submission" date="2021-03" db="EMBL/GenBank/DDBJ databases">
        <title>Streptomyces strains.</title>
        <authorList>
            <person name="Lund M.B."/>
            <person name="Toerring T."/>
        </authorList>
    </citation>
    <scope>NUCLEOTIDE SEQUENCE</scope>
    <source>
        <strain evidence="2">JCM 4242</strain>
    </source>
</reference>
<protein>
    <recommendedName>
        <fullName evidence="4">Secreted protein</fullName>
    </recommendedName>
</protein>
<evidence type="ECO:0000256" key="1">
    <source>
        <dbReference type="SAM" id="SignalP"/>
    </source>
</evidence>
<dbReference type="RefSeq" id="WP_086573412.1">
    <property type="nucleotide sequence ID" value="NZ_JAFMOF010000002.1"/>
</dbReference>
<dbReference type="Proteomes" id="UP000664781">
    <property type="component" value="Unassembled WGS sequence"/>
</dbReference>
<feature type="chain" id="PRO_5036692270" description="Secreted protein" evidence="1">
    <location>
        <begin position="24"/>
        <end position="147"/>
    </location>
</feature>
<proteinExistence type="predicted"/>
<accession>A0A939FLR2</accession>
<name>A0A939FLR2_9ACTN</name>
<organism evidence="2 3">
    <name type="scientific">Streptomyces triculaminicus</name>
    <dbReference type="NCBI Taxonomy" id="2816232"/>
    <lineage>
        <taxon>Bacteria</taxon>
        <taxon>Bacillati</taxon>
        <taxon>Actinomycetota</taxon>
        <taxon>Actinomycetes</taxon>
        <taxon>Kitasatosporales</taxon>
        <taxon>Streptomycetaceae</taxon>
        <taxon>Streptomyces</taxon>
    </lineage>
</organism>
<keyword evidence="3" id="KW-1185">Reference proteome</keyword>
<evidence type="ECO:0000313" key="3">
    <source>
        <dbReference type="Proteomes" id="UP000664781"/>
    </source>
</evidence>
<evidence type="ECO:0008006" key="4">
    <source>
        <dbReference type="Google" id="ProtNLM"/>
    </source>
</evidence>
<dbReference type="EMBL" id="JAFMOF010000002">
    <property type="protein sequence ID" value="MBO0654511.1"/>
    <property type="molecule type" value="Genomic_DNA"/>
</dbReference>
<keyword evidence="1" id="KW-0732">Signal</keyword>
<comment type="caution">
    <text evidence="2">The sequence shown here is derived from an EMBL/GenBank/DDBJ whole genome shotgun (WGS) entry which is preliminary data.</text>
</comment>